<dbReference type="InterPro" id="IPR027368">
    <property type="entry name" value="MnmE_dom2"/>
</dbReference>
<dbReference type="RefSeq" id="WP_377090916.1">
    <property type="nucleotide sequence ID" value="NZ_JBHSJL010000014.1"/>
</dbReference>
<gene>
    <name evidence="6 9" type="primary">mnmE</name>
    <name evidence="6" type="synonym">trmE</name>
    <name evidence="9" type="ORF">ACFSW8_07190</name>
</gene>
<dbReference type="PROSITE" id="PS51709">
    <property type="entry name" value="G_TRME"/>
    <property type="match status" value="1"/>
</dbReference>
<dbReference type="InterPro" id="IPR006073">
    <property type="entry name" value="GTP-bd"/>
</dbReference>
<feature type="binding site" evidence="6">
    <location>
        <position position="124"/>
    </location>
    <ligand>
        <name>(6S)-5-formyl-5,6,7,8-tetrahydrofolate</name>
        <dbReference type="ChEBI" id="CHEBI:57457"/>
    </ligand>
</feature>
<keyword evidence="6 9" id="KW-0378">Hydrolase</keyword>
<evidence type="ECO:0000256" key="5">
    <source>
        <dbReference type="ARBA" id="ARBA00023134"/>
    </source>
</evidence>
<keyword evidence="6" id="KW-0460">Magnesium</keyword>
<dbReference type="InterPro" id="IPR025867">
    <property type="entry name" value="MnmE_helical"/>
</dbReference>
<dbReference type="Proteomes" id="UP001597389">
    <property type="component" value="Unassembled WGS sequence"/>
</dbReference>
<dbReference type="InterPro" id="IPR031168">
    <property type="entry name" value="G_TrmE"/>
</dbReference>
<dbReference type="InterPro" id="IPR018948">
    <property type="entry name" value="GTP-bd_TrmE_N"/>
</dbReference>
<feature type="binding site" evidence="6">
    <location>
        <position position="254"/>
    </location>
    <ligand>
        <name>K(+)</name>
        <dbReference type="ChEBI" id="CHEBI:29103"/>
    </ligand>
</feature>
<keyword evidence="3 6" id="KW-0547">Nucleotide-binding</keyword>
<evidence type="ECO:0000313" key="10">
    <source>
        <dbReference type="Proteomes" id="UP001597389"/>
    </source>
</evidence>
<dbReference type="NCBIfam" id="TIGR00450">
    <property type="entry name" value="mnmE_trmE_thdF"/>
    <property type="match status" value="1"/>
</dbReference>
<keyword evidence="10" id="KW-1185">Reference proteome</keyword>
<keyword evidence="2 6" id="KW-0819">tRNA processing</keyword>
<organism evidence="9 10">
    <name type="scientific">Rubritalea tangerina</name>
    <dbReference type="NCBI Taxonomy" id="430798"/>
    <lineage>
        <taxon>Bacteria</taxon>
        <taxon>Pseudomonadati</taxon>
        <taxon>Verrucomicrobiota</taxon>
        <taxon>Verrucomicrobiia</taxon>
        <taxon>Verrucomicrobiales</taxon>
        <taxon>Rubritaleaceae</taxon>
        <taxon>Rubritalea</taxon>
    </lineage>
</organism>
<dbReference type="InterPro" id="IPR005225">
    <property type="entry name" value="Small_GTP-bd"/>
</dbReference>
<feature type="binding site" evidence="6">
    <location>
        <position position="255"/>
    </location>
    <ligand>
        <name>Mg(2+)</name>
        <dbReference type="ChEBI" id="CHEBI:18420"/>
    </ligand>
</feature>
<dbReference type="InterPro" id="IPR027266">
    <property type="entry name" value="TrmE/GcvT-like"/>
</dbReference>
<dbReference type="Pfam" id="PF10396">
    <property type="entry name" value="TrmE_N"/>
    <property type="match status" value="1"/>
</dbReference>
<feature type="binding site" evidence="6">
    <location>
        <begin position="230"/>
        <end position="235"/>
    </location>
    <ligand>
        <name>GTP</name>
        <dbReference type="ChEBI" id="CHEBI:37565"/>
    </ligand>
</feature>
<protein>
    <recommendedName>
        <fullName evidence="6">tRNA modification GTPase MnmE</fullName>
        <ecNumber evidence="6">3.6.-.-</ecNumber>
    </recommendedName>
</protein>
<evidence type="ECO:0000313" key="9">
    <source>
        <dbReference type="EMBL" id="MFD2158675.1"/>
    </source>
</evidence>
<feature type="binding site" evidence="6">
    <location>
        <begin position="274"/>
        <end position="277"/>
    </location>
    <ligand>
        <name>GTP</name>
        <dbReference type="ChEBI" id="CHEBI:37565"/>
    </ligand>
</feature>
<dbReference type="NCBIfam" id="NF003661">
    <property type="entry name" value="PRK05291.1-3"/>
    <property type="match status" value="1"/>
</dbReference>
<dbReference type="InterPro" id="IPR027417">
    <property type="entry name" value="P-loop_NTPase"/>
</dbReference>
<reference evidence="10" key="1">
    <citation type="journal article" date="2019" name="Int. J. Syst. Evol. Microbiol.">
        <title>The Global Catalogue of Microorganisms (GCM) 10K type strain sequencing project: providing services to taxonomists for standard genome sequencing and annotation.</title>
        <authorList>
            <consortium name="The Broad Institute Genomics Platform"/>
            <consortium name="The Broad Institute Genome Sequencing Center for Infectious Disease"/>
            <person name="Wu L."/>
            <person name="Ma J."/>
        </authorList>
    </citation>
    <scope>NUCLEOTIDE SEQUENCE [LARGE SCALE GENOMIC DNA]</scope>
    <source>
        <strain evidence="10">CCUG 57942</strain>
    </source>
</reference>
<dbReference type="Gene3D" id="1.20.120.430">
    <property type="entry name" value="tRNA modification GTPase MnmE domain 2"/>
    <property type="match status" value="1"/>
</dbReference>
<dbReference type="InterPro" id="IPR004520">
    <property type="entry name" value="GTPase_MnmE"/>
</dbReference>
<dbReference type="EC" id="3.6.-.-" evidence="6"/>
<keyword evidence="6" id="KW-0479">Metal-binding</keyword>
<comment type="similarity">
    <text evidence="1 6 7">Belongs to the TRAFAC class TrmE-Era-EngA-EngB-Septin-like GTPase superfamily. TrmE GTPase family.</text>
</comment>
<comment type="function">
    <text evidence="6">Exhibits a very high intrinsic GTPase hydrolysis rate. Involved in the addition of a carboxymethylaminomethyl (cmnm) group at the wobble position (U34) of certain tRNAs, forming tRNA-cmnm(5)s(2)U34.</text>
</comment>
<dbReference type="SUPFAM" id="SSF52540">
    <property type="entry name" value="P-loop containing nucleoside triphosphate hydrolases"/>
    <property type="match status" value="1"/>
</dbReference>
<feature type="binding site" evidence="6">
    <location>
        <position position="23"/>
    </location>
    <ligand>
        <name>(6S)-5-formyl-5,6,7,8-tetrahydrofolate</name>
        <dbReference type="ChEBI" id="CHEBI:57457"/>
    </ligand>
</feature>
<feature type="binding site" evidence="6">
    <location>
        <position position="234"/>
    </location>
    <ligand>
        <name>Mg(2+)</name>
        <dbReference type="ChEBI" id="CHEBI:18420"/>
    </ligand>
</feature>
<dbReference type="Pfam" id="PF12631">
    <property type="entry name" value="MnmE_helical"/>
    <property type="match status" value="1"/>
</dbReference>
<dbReference type="Pfam" id="PF01926">
    <property type="entry name" value="MMR_HSR1"/>
    <property type="match status" value="1"/>
</dbReference>
<dbReference type="SUPFAM" id="SSF116878">
    <property type="entry name" value="TrmE connector domain"/>
    <property type="match status" value="1"/>
</dbReference>
<evidence type="ECO:0000256" key="1">
    <source>
        <dbReference type="ARBA" id="ARBA00011043"/>
    </source>
</evidence>
<dbReference type="Gene3D" id="3.30.1360.120">
    <property type="entry name" value="Probable tRNA modification gtpase trme, domain 1"/>
    <property type="match status" value="1"/>
</dbReference>
<feature type="binding site" evidence="6">
    <location>
        <position position="251"/>
    </location>
    <ligand>
        <name>K(+)</name>
        <dbReference type="ChEBI" id="CHEBI:29103"/>
    </ligand>
</feature>
<evidence type="ECO:0000256" key="4">
    <source>
        <dbReference type="ARBA" id="ARBA00022958"/>
    </source>
</evidence>
<feature type="domain" description="TrmE-type G" evidence="8">
    <location>
        <begin position="220"/>
        <end position="370"/>
    </location>
</feature>
<feature type="binding site" evidence="6">
    <location>
        <begin position="249"/>
        <end position="255"/>
    </location>
    <ligand>
        <name>GTP</name>
        <dbReference type="ChEBI" id="CHEBI:37565"/>
    </ligand>
</feature>
<name>A0ABW4Z9V2_9BACT</name>
<sequence>MKVGDTVAAIASAPGVGAVSLIRVSGPDAVSMAAKALRCKGGLEAQPERYAVLGKVLNGDGDVIDEVLATVFRGPRSFTGEDVVELACHGGVLVTRRVLERLLECGARSADPGEFSQRAFENGKLDLTQAEAIMDLISAQTDMAMRAAHEQLQGRLGDQSEALRESLLGVVAHVEAYIDFPEEDIDPDTGAAMLKRIAEVQEGIGKMLSTAEQGRILREGVRTVICGEPNVGKSSLLNALLGYERAIVSDVEGTTRDTVEEVINVKGIPVRLIDTAGVRDSSDRIEQQGIVRSEKQIEMADLILEVVDGSKAGERLLGEDQIRGRHHLLVVNKTDLGQDDVWAGSGGVRISCRQDHGLDALADAISEELLLSESSWGGHAMAINARHQDCLKKASKSLDVARESLELQAGVEFAAIDLREALDAIGEIAGRVDTEEILGEIFGSFCIGK</sequence>
<keyword evidence="5 6" id="KW-0342">GTP-binding</keyword>
<dbReference type="GO" id="GO:0016787">
    <property type="term" value="F:hydrolase activity"/>
    <property type="evidence" value="ECO:0007669"/>
    <property type="project" value="UniProtKB-KW"/>
</dbReference>
<dbReference type="PANTHER" id="PTHR42714:SF2">
    <property type="entry name" value="TRNA MODIFICATION GTPASE GTPBP3, MITOCHONDRIAL"/>
    <property type="match status" value="1"/>
</dbReference>
<feature type="binding site" evidence="6">
    <location>
        <position position="230"/>
    </location>
    <ligand>
        <name>K(+)</name>
        <dbReference type="ChEBI" id="CHEBI:29103"/>
    </ligand>
</feature>
<dbReference type="EMBL" id="JBHUJB010000031">
    <property type="protein sequence ID" value="MFD2158675.1"/>
    <property type="molecule type" value="Genomic_DNA"/>
</dbReference>
<evidence type="ECO:0000256" key="2">
    <source>
        <dbReference type="ARBA" id="ARBA00022694"/>
    </source>
</evidence>
<dbReference type="HAMAP" id="MF_00379">
    <property type="entry name" value="GTPase_MnmE"/>
    <property type="match status" value="1"/>
</dbReference>
<comment type="subcellular location">
    <subcellularLocation>
        <location evidence="6">Cytoplasm</location>
    </subcellularLocation>
</comment>
<feature type="binding site" evidence="6">
    <location>
        <position position="449"/>
    </location>
    <ligand>
        <name>(6S)-5-formyl-5,6,7,8-tetrahydrofolate</name>
        <dbReference type="ChEBI" id="CHEBI:57457"/>
    </ligand>
</feature>
<dbReference type="CDD" id="cd14858">
    <property type="entry name" value="TrmE_N"/>
    <property type="match status" value="1"/>
</dbReference>
<comment type="caution">
    <text evidence="6">Lacks conserved residue(s) required for the propagation of feature annotation.</text>
</comment>
<evidence type="ECO:0000259" key="8">
    <source>
        <dbReference type="PROSITE" id="PS51709"/>
    </source>
</evidence>
<comment type="caution">
    <text evidence="9">The sequence shown here is derived from an EMBL/GenBank/DDBJ whole genome shotgun (WGS) entry which is preliminary data.</text>
</comment>
<comment type="cofactor">
    <cofactor evidence="6">
        <name>K(+)</name>
        <dbReference type="ChEBI" id="CHEBI:29103"/>
    </cofactor>
    <text evidence="6">Binds 1 potassium ion per subunit.</text>
</comment>
<keyword evidence="4 6" id="KW-0630">Potassium</keyword>
<comment type="subunit">
    <text evidence="6">Homodimer. Heterotetramer of two MnmE and two MnmG subunits.</text>
</comment>
<dbReference type="NCBIfam" id="TIGR00231">
    <property type="entry name" value="small_GTP"/>
    <property type="match status" value="1"/>
</dbReference>
<dbReference type="CDD" id="cd04164">
    <property type="entry name" value="trmE"/>
    <property type="match status" value="1"/>
</dbReference>
<evidence type="ECO:0000256" key="3">
    <source>
        <dbReference type="ARBA" id="ARBA00022741"/>
    </source>
</evidence>
<keyword evidence="6" id="KW-0963">Cytoplasm</keyword>
<feature type="binding site" evidence="6">
    <location>
        <position position="85"/>
    </location>
    <ligand>
        <name>(6S)-5-formyl-5,6,7,8-tetrahydrofolate</name>
        <dbReference type="ChEBI" id="CHEBI:57457"/>
    </ligand>
</feature>
<proteinExistence type="inferred from homology"/>
<feature type="binding site" evidence="6">
    <location>
        <position position="249"/>
    </location>
    <ligand>
        <name>K(+)</name>
        <dbReference type="ChEBI" id="CHEBI:29103"/>
    </ligand>
</feature>
<evidence type="ECO:0000256" key="7">
    <source>
        <dbReference type="RuleBase" id="RU003313"/>
    </source>
</evidence>
<dbReference type="Gene3D" id="3.40.50.300">
    <property type="entry name" value="P-loop containing nucleotide triphosphate hydrolases"/>
    <property type="match status" value="1"/>
</dbReference>
<accession>A0ABW4Z9V2</accession>
<dbReference type="PANTHER" id="PTHR42714">
    <property type="entry name" value="TRNA MODIFICATION GTPASE GTPBP3"/>
    <property type="match status" value="1"/>
</dbReference>
<evidence type="ECO:0000256" key="6">
    <source>
        <dbReference type="HAMAP-Rule" id="MF_00379"/>
    </source>
</evidence>